<protein>
    <submittedName>
        <fullName evidence="2">Uncharacterized protein</fullName>
    </submittedName>
</protein>
<comment type="caution">
    <text evidence="2">The sequence shown here is derived from an EMBL/GenBank/DDBJ whole genome shotgun (WGS) entry which is preliminary data.</text>
</comment>
<sequence length="93" mass="10178">MKRKLMALASAMILALPIAVPGMQVKASETAIIPGAQNVTLTEFDGKNGNWLTTKILHSLRLQAYLVIRAWLHFIGEILLLKQAGIICISLPK</sequence>
<evidence type="ECO:0000256" key="1">
    <source>
        <dbReference type="SAM" id="SignalP"/>
    </source>
</evidence>
<gene>
    <name evidence="2" type="ORF">JOC77_002387</name>
</gene>
<dbReference type="EMBL" id="JAFBFI010000009">
    <property type="protein sequence ID" value="MBM7692956.1"/>
    <property type="molecule type" value="Genomic_DNA"/>
</dbReference>
<organism evidence="2 3">
    <name type="scientific">Peribacillus deserti</name>
    <dbReference type="NCBI Taxonomy" id="673318"/>
    <lineage>
        <taxon>Bacteria</taxon>
        <taxon>Bacillati</taxon>
        <taxon>Bacillota</taxon>
        <taxon>Bacilli</taxon>
        <taxon>Bacillales</taxon>
        <taxon>Bacillaceae</taxon>
        <taxon>Peribacillus</taxon>
    </lineage>
</organism>
<keyword evidence="1" id="KW-0732">Signal</keyword>
<feature type="signal peptide" evidence="1">
    <location>
        <begin position="1"/>
        <end position="27"/>
    </location>
</feature>
<reference evidence="2 3" key="1">
    <citation type="submission" date="2021-01" db="EMBL/GenBank/DDBJ databases">
        <title>Genomic Encyclopedia of Type Strains, Phase IV (KMG-IV): sequencing the most valuable type-strain genomes for metagenomic binning, comparative biology and taxonomic classification.</title>
        <authorList>
            <person name="Goeker M."/>
        </authorList>
    </citation>
    <scope>NUCLEOTIDE SEQUENCE [LARGE SCALE GENOMIC DNA]</scope>
    <source>
        <strain evidence="2 3">DSM 105482</strain>
    </source>
</reference>
<proteinExistence type="predicted"/>
<evidence type="ECO:0000313" key="3">
    <source>
        <dbReference type="Proteomes" id="UP000823486"/>
    </source>
</evidence>
<dbReference type="Proteomes" id="UP000823486">
    <property type="component" value="Unassembled WGS sequence"/>
</dbReference>
<accession>A0ABS2QIG0</accession>
<feature type="chain" id="PRO_5046114779" evidence="1">
    <location>
        <begin position="28"/>
        <end position="93"/>
    </location>
</feature>
<keyword evidence="3" id="KW-1185">Reference proteome</keyword>
<name>A0ABS2QIG0_9BACI</name>
<evidence type="ECO:0000313" key="2">
    <source>
        <dbReference type="EMBL" id="MBM7692956.1"/>
    </source>
</evidence>